<dbReference type="PANTHER" id="PTHR21240">
    <property type="entry name" value="2-AMINO-3-CARBOXYLMUCONATE-6-SEMIALDEHYDE DECARBOXYLASE"/>
    <property type="match status" value="1"/>
</dbReference>
<dbReference type="Proteomes" id="UP000325003">
    <property type="component" value="Unassembled WGS sequence"/>
</dbReference>
<name>A0A5B1L4U4_9ACTN</name>
<gene>
    <name evidence="3" type="ORF">F0U44_20795</name>
</gene>
<dbReference type="GO" id="GO:0019748">
    <property type="term" value="P:secondary metabolic process"/>
    <property type="evidence" value="ECO:0007669"/>
    <property type="project" value="TreeGrafter"/>
</dbReference>
<dbReference type="SUPFAM" id="SSF51556">
    <property type="entry name" value="Metallo-dependent hydrolases"/>
    <property type="match status" value="1"/>
</dbReference>
<evidence type="ECO:0000256" key="1">
    <source>
        <dbReference type="ARBA" id="ARBA00023239"/>
    </source>
</evidence>
<evidence type="ECO:0000259" key="2">
    <source>
        <dbReference type="Pfam" id="PF04909"/>
    </source>
</evidence>
<feature type="domain" description="Amidohydrolase-related" evidence="2">
    <location>
        <begin position="14"/>
        <end position="284"/>
    </location>
</feature>
<sequence length="284" mass="31297">MRERWAALGIPGAIDIHTHFMPANVMAKVWAYFDRIEADFGQPWPITYRFDNDRCAEILEDFGLVAHTALNYPHRPDMATWLNEWGAAFADSHPLCVRSATFFPEAAAASYVPAAIEAGTRVFKAHLQVGGYDPLDPLLAPVWGAIENAGLPVVFHCGSGPAPGTHTGPAPVAALLARFPRLRLVIAHMGTPEYADFLALAAAHEGVHLDTTMTFTDFTEANAPYPRELLPRLRDLGDRVVFGSDFPNIPYTYDVAIDALERLDLGEEWLRAVLHDNAARLLDL</sequence>
<dbReference type="GO" id="GO:0016787">
    <property type="term" value="F:hydrolase activity"/>
    <property type="evidence" value="ECO:0007669"/>
    <property type="project" value="UniProtKB-KW"/>
</dbReference>
<reference evidence="3 4" key="2">
    <citation type="submission" date="2019-09" db="EMBL/GenBank/DDBJ databases">
        <authorList>
            <person name="Jin C."/>
        </authorList>
    </citation>
    <scope>NUCLEOTIDE SEQUENCE [LARGE SCALE GENOMIC DNA]</scope>
    <source>
        <strain evidence="3 4">BN130099</strain>
    </source>
</reference>
<dbReference type="Gene3D" id="3.20.20.140">
    <property type="entry name" value="Metal-dependent hydrolases"/>
    <property type="match status" value="1"/>
</dbReference>
<dbReference type="InterPro" id="IPR032465">
    <property type="entry name" value="ACMSD"/>
</dbReference>
<dbReference type="PANTHER" id="PTHR21240:SF28">
    <property type="entry name" value="ISO-OROTATE DECARBOXYLASE (EUROFUNG)"/>
    <property type="match status" value="1"/>
</dbReference>
<protein>
    <submittedName>
        <fullName evidence="3">Amidohydrolase</fullName>
    </submittedName>
</protein>
<dbReference type="EMBL" id="VUJV01000009">
    <property type="protein sequence ID" value="KAA1415535.1"/>
    <property type="molecule type" value="Genomic_DNA"/>
</dbReference>
<proteinExistence type="predicted"/>
<organism evidence="3 4">
    <name type="scientific">Nocardioides humilatus</name>
    <dbReference type="NCBI Taxonomy" id="2607660"/>
    <lineage>
        <taxon>Bacteria</taxon>
        <taxon>Bacillati</taxon>
        <taxon>Actinomycetota</taxon>
        <taxon>Actinomycetes</taxon>
        <taxon>Propionibacteriales</taxon>
        <taxon>Nocardioidaceae</taxon>
        <taxon>Nocardioides</taxon>
    </lineage>
</organism>
<dbReference type="AlphaFoldDB" id="A0A5B1L4U4"/>
<dbReference type="Pfam" id="PF04909">
    <property type="entry name" value="Amidohydro_2"/>
    <property type="match status" value="1"/>
</dbReference>
<dbReference type="InterPro" id="IPR032466">
    <property type="entry name" value="Metal_Hydrolase"/>
</dbReference>
<reference evidence="3 4" key="1">
    <citation type="submission" date="2019-09" db="EMBL/GenBank/DDBJ databases">
        <title>Nocardioides panacisoli sp. nov., isolated from the soil of a ginseng field.</title>
        <authorList>
            <person name="Cho C."/>
        </authorList>
    </citation>
    <scope>NUCLEOTIDE SEQUENCE [LARGE SCALE GENOMIC DNA]</scope>
    <source>
        <strain evidence="3 4">BN130099</strain>
    </source>
</reference>
<comment type="caution">
    <text evidence="3">The sequence shown here is derived from an EMBL/GenBank/DDBJ whole genome shotgun (WGS) entry which is preliminary data.</text>
</comment>
<dbReference type="GO" id="GO:0016831">
    <property type="term" value="F:carboxy-lyase activity"/>
    <property type="evidence" value="ECO:0007669"/>
    <property type="project" value="InterPro"/>
</dbReference>
<evidence type="ECO:0000313" key="4">
    <source>
        <dbReference type="Proteomes" id="UP000325003"/>
    </source>
</evidence>
<dbReference type="CDD" id="cd01292">
    <property type="entry name" value="metallo-dependent_hydrolases"/>
    <property type="match status" value="1"/>
</dbReference>
<keyword evidence="1" id="KW-0456">Lyase</keyword>
<keyword evidence="4" id="KW-1185">Reference proteome</keyword>
<accession>A0A5B1L4U4</accession>
<evidence type="ECO:0000313" key="3">
    <source>
        <dbReference type="EMBL" id="KAA1415535.1"/>
    </source>
</evidence>
<dbReference type="InterPro" id="IPR006680">
    <property type="entry name" value="Amidohydro-rel"/>
</dbReference>
<keyword evidence="3" id="KW-0378">Hydrolase</keyword>
<dbReference type="RefSeq" id="WP_149730409.1">
    <property type="nucleotide sequence ID" value="NZ_VUJV01000009.1"/>
</dbReference>
<dbReference type="GO" id="GO:0005737">
    <property type="term" value="C:cytoplasm"/>
    <property type="evidence" value="ECO:0007669"/>
    <property type="project" value="TreeGrafter"/>
</dbReference>